<dbReference type="PANTHER" id="PTHR30024:SF47">
    <property type="entry name" value="TAURINE-BINDING PERIPLASMIC PROTEIN"/>
    <property type="match status" value="1"/>
</dbReference>
<dbReference type="InterPro" id="IPR010067">
    <property type="entry name" value="ABC_SsuA_sub-bd"/>
</dbReference>
<dbReference type="RefSeq" id="WP_347435430.1">
    <property type="nucleotide sequence ID" value="NZ_CP089291.1"/>
</dbReference>
<dbReference type="Proteomes" id="UP000830167">
    <property type="component" value="Chromosome"/>
</dbReference>
<evidence type="ECO:0000256" key="5">
    <source>
        <dbReference type="SAM" id="MobiDB-lite"/>
    </source>
</evidence>
<gene>
    <name evidence="8" type="ORF">LSG31_12415</name>
</gene>
<dbReference type="InterPro" id="IPR001638">
    <property type="entry name" value="Solute-binding_3/MltF_N"/>
</dbReference>
<dbReference type="Pfam" id="PF09084">
    <property type="entry name" value="NMT1"/>
    <property type="match status" value="1"/>
</dbReference>
<accession>A0ABY4CDY7</accession>
<keyword evidence="4 6" id="KW-0732">Signal</keyword>
<evidence type="ECO:0000256" key="3">
    <source>
        <dbReference type="ARBA" id="ARBA00022448"/>
    </source>
</evidence>
<keyword evidence="3" id="KW-0813">Transport</keyword>
<sequence length="343" mass="36677">MKKIVSLSVLSSLVIFSLSGCGSSSTGSANVANNSNSSSSGSNKLPVVRVAYMPDIHGAAPIIIGQKEGFFKKEGLDVKPVKFTSGPPEVDAMAAGQIDMAYLGPGAIFLAAKGKTNIIAVDSLNVGDMILANPKSGIKTLADLKGHTIGVPKGTSGEMILDLALKKAGLTNSDVKVVNMDVSSAVSGFVAGHVDAVAIWNPYTSQIEKQVPGTIKLADDKDFMPEYTFPQIWTANPEFEKNHKDVVQKFVNALAQASDWRMQHIQQAVKMTADFVNAPADALQSQSDTTQWLSSADIKKDFADGSVGKWCENLEKLFIQTGKLDSVVPSKNFVHSEFYQNLH</sequence>
<comment type="similarity">
    <text evidence="2">Belongs to the bacterial solute-binding protein SsuA/TauA family.</text>
</comment>
<evidence type="ECO:0000256" key="4">
    <source>
        <dbReference type="ARBA" id="ARBA00022729"/>
    </source>
</evidence>
<feature type="signal peptide" evidence="6">
    <location>
        <begin position="1"/>
        <end position="20"/>
    </location>
</feature>
<evidence type="ECO:0000256" key="2">
    <source>
        <dbReference type="ARBA" id="ARBA00010742"/>
    </source>
</evidence>
<proteinExistence type="inferred from homology"/>
<dbReference type="SMART" id="SM00062">
    <property type="entry name" value="PBPb"/>
    <property type="match status" value="1"/>
</dbReference>
<feature type="region of interest" description="Disordered" evidence="5">
    <location>
        <begin position="21"/>
        <end position="42"/>
    </location>
</feature>
<evidence type="ECO:0000256" key="6">
    <source>
        <dbReference type="SAM" id="SignalP"/>
    </source>
</evidence>
<comment type="subcellular location">
    <subcellularLocation>
        <location evidence="1">Periplasm</location>
    </subcellularLocation>
</comment>
<dbReference type="PROSITE" id="PS51257">
    <property type="entry name" value="PROKAR_LIPOPROTEIN"/>
    <property type="match status" value="1"/>
</dbReference>
<dbReference type="Gene3D" id="3.40.190.10">
    <property type="entry name" value="Periplasmic binding protein-like II"/>
    <property type="match status" value="3"/>
</dbReference>
<dbReference type="PANTHER" id="PTHR30024">
    <property type="entry name" value="ALIPHATIC SULFONATES-BINDING PROTEIN-RELATED"/>
    <property type="match status" value="1"/>
</dbReference>
<feature type="chain" id="PRO_5045739342" evidence="6">
    <location>
        <begin position="21"/>
        <end position="343"/>
    </location>
</feature>
<evidence type="ECO:0000256" key="1">
    <source>
        <dbReference type="ARBA" id="ARBA00004418"/>
    </source>
</evidence>
<dbReference type="NCBIfam" id="TIGR01728">
    <property type="entry name" value="SsuA_fam"/>
    <property type="match status" value="1"/>
</dbReference>
<reference evidence="8" key="1">
    <citation type="submission" date="2021-12" db="EMBL/GenBank/DDBJ databases">
        <title>Alicyclobacillaceae gen. nov., sp. nov., isolated from chalcocite enrichment system.</title>
        <authorList>
            <person name="Jiang Z."/>
        </authorList>
    </citation>
    <scope>NUCLEOTIDE SEQUENCE</scope>
    <source>
        <strain evidence="8">MYW30-H2</strain>
    </source>
</reference>
<feature type="domain" description="Solute-binding protein family 3/N-terminal" evidence="7">
    <location>
        <begin position="47"/>
        <end position="269"/>
    </location>
</feature>
<dbReference type="EMBL" id="CP089291">
    <property type="protein sequence ID" value="UOF88751.1"/>
    <property type="molecule type" value="Genomic_DNA"/>
</dbReference>
<evidence type="ECO:0000313" key="8">
    <source>
        <dbReference type="EMBL" id="UOF88751.1"/>
    </source>
</evidence>
<name>A0ABY4CDY7_9BACL</name>
<dbReference type="SUPFAM" id="SSF53850">
    <property type="entry name" value="Periplasmic binding protein-like II"/>
    <property type="match status" value="1"/>
</dbReference>
<organism evidence="8 9">
    <name type="scientific">Fodinisporobacter ferrooxydans</name>
    <dbReference type="NCBI Taxonomy" id="2901836"/>
    <lineage>
        <taxon>Bacteria</taxon>
        <taxon>Bacillati</taxon>
        <taxon>Bacillota</taxon>
        <taxon>Bacilli</taxon>
        <taxon>Bacillales</taxon>
        <taxon>Alicyclobacillaceae</taxon>
        <taxon>Fodinisporobacter</taxon>
    </lineage>
</organism>
<evidence type="ECO:0000259" key="7">
    <source>
        <dbReference type="SMART" id="SM00062"/>
    </source>
</evidence>
<evidence type="ECO:0000313" key="9">
    <source>
        <dbReference type="Proteomes" id="UP000830167"/>
    </source>
</evidence>
<dbReference type="InterPro" id="IPR015168">
    <property type="entry name" value="SsuA/THI5"/>
</dbReference>
<keyword evidence="9" id="KW-1185">Reference proteome</keyword>
<protein>
    <submittedName>
        <fullName evidence="8">Aliphatic sulfonate ABC transporter substrate-binding protein</fullName>
    </submittedName>
</protein>